<dbReference type="Proteomes" id="UP000018545">
    <property type="component" value="Chromosome"/>
</dbReference>
<dbReference type="AlphaFoldDB" id="V5U140"/>
<dbReference type="EMBL" id="CP006731">
    <property type="protein sequence ID" value="AHB70882.1"/>
    <property type="molecule type" value="Genomic_DNA"/>
</dbReference>
<evidence type="ECO:0000256" key="1">
    <source>
        <dbReference type="SAM" id="Coils"/>
    </source>
</evidence>
<evidence type="ECO:0000313" key="4">
    <source>
        <dbReference type="Proteomes" id="UP000018545"/>
    </source>
</evidence>
<dbReference type="KEGG" id="csi:P262_03524"/>
<reference evidence="3 4" key="1">
    <citation type="journal article" date="2014" name="Genome Announc.">
        <title>Complete Genome Sequence of Cronobacter sakazakii Strain CMCC 45402.</title>
        <authorList>
            <person name="Zhao Z."/>
            <person name="Wang L."/>
            <person name="Wang B."/>
            <person name="Liang H."/>
            <person name="Ye Q."/>
            <person name="Zeng M."/>
        </authorList>
    </citation>
    <scope>NUCLEOTIDE SEQUENCE [LARGE SCALE GENOMIC DNA]</scope>
    <source>
        <strain evidence="4">45402</strain>
    </source>
</reference>
<proteinExistence type="predicted"/>
<gene>
    <name evidence="3" type="ORF">P262_03524</name>
</gene>
<protein>
    <recommendedName>
        <fullName evidence="5">Bacteriophage tail tape measure N-terminal domain-containing protein</fullName>
    </recommendedName>
</protein>
<sequence length="839" mass="90740">MANNNKQSMIFEITGDESGLQKSLKNAANDIGDFGDRAGGVFGGFNTGLSTTAKAMSGFAGAVGVAGIAIAATLANVQEQSEKAFEVFQAASLSQTGIVQIQQAANMFASVGLTMDQVADQMKDAKDKLGDAITNNAGSMLTDVIQPLKLNMFELQKAAESGEDIIAKIYYQAKQMGFSQAQIVQMMETVANDATKRMTIYREFSTEQEFQNSLANENIQLTAEQSRQFEEYRTATNNLSRAWDTWRNSTLAPVAKSLADIFDLMTKILNSKPVAAAAAATSKQGIQAVQEYQQQYQQQIQKNSSIYGAQVVEEQQKQQEANNKTFENLLANLDAAHNLLAKQQEQYNKGSDKSVIDSALKPYLSAKQKTQAQIDTLDATHQQLRATIKDSLARAYKGDEAAMNADLAKLDEGYKANRVKLVKSLTADEDKAREDKAKKDEAAAKKAQAAQDKINEQTKRAKALLEQTLSQIGTNEAQIRITRFNYEQDEIEKRISTAGKLAGKNETEITAMLDQQYKSRAIKYKTMVDEMLAETDRLKQAQNIAAIASDPKATPEAKAKAAAVGKRWTGDTASQGLGYKNPLDFSPDPTQVQQVSTEQQENQDGAKALYDAKVIGFQEYQDQLTAIQANADIKRGRLTADALSNTLGMWATGAGDVGTIMAGVFGESSAAAKAAFAVSKGIAIAQAVINIQQGISEAIKLGWPMGIAAGLQVAAQGASIVRTIKGTAIQGQAHDGWDSLPSTGTYNLEKGERVVGKSLNQDLTKYLSNQDSGGTGDIKIDAPLIINSNGQISDADFQKMCDKHADTIVQATRKSQKNNVKYHIVHMDCGLTIKGIIIC</sequence>
<name>V5U140_9ENTR</name>
<keyword evidence="1" id="KW-0175">Coiled coil</keyword>
<dbReference type="RefSeq" id="WP_023898979.1">
    <property type="nucleotide sequence ID" value="NC_023032.1"/>
</dbReference>
<feature type="region of interest" description="Disordered" evidence="2">
    <location>
        <begin position="428"/>
        <end position="454"/>
    </location>
</feature>
<dbReference type="PATRIC" id="fig|1401659.3.peg.2492"/>
<accession>V5U140</accession>
<organism evidence="3 4">
    <name type="scientific">Cronobacter malonaticus</name>
    <dbReference type="NCBI Taxonomy" id="413503"/>
    <lineage>
        <taxon>Bacteria</taxon>
        <taxon>Pseudomonadati</taxon>
        <taxon>Pseudomonadota</taxon>
        <taxon>Gammaproteobacteria</taxon>
        <taxon>Enterobacterales</taxon>
        <taxon>Enterobacteriaceae</taxon>
        <taxon>Cronobacter</taxon>
    </lineage>
</organism>
<feature type="compositionally biased region" description="Basic and acidic residues" evidence="2">
    <location>
        <begin position="428"/>
        <end position="444"/>
    </location>
</feature>
<evidence type="ECO:0000256" key="2">
    <source>
        <dbReference type="SAM" id="MobiDB-lite"/>
    </source>
</evidence>
<evidence type="ECO:0000313" key="3">
    <source>
        <dbReference type="EMBL" id="AHB70882.1"/>
    </source>
</evidence>
<feature type="coiled-coil region" evidence="1">
    <location>
        <begin position="309"/>
        <end position="387"/>
    </location>
</feature>
<evidence type="ECO:0008006" key="5">
    <source>
        <dbReference type="Google" id="ProtNLM"/>
    </source>
</evidence>
<dbReference type="HOGENOM" id="CLU_018717_0_0_6"/>